<feature type="region of interest" description="Disordered" evidence="1">
    <location>
        <begin position="1"/>
        <end position="36"/>
    </location>
</feature>
<evidence type="ECO:0000313" key="3">
    <source>
        <dbReference type="EMBL" id="APX21383.1"/>
    </source>
</evidence>
<reference evidence="3 4" key="1">
    <citation type="submission" date="2016-03" db="EMBL/GenBank/DDBJ databases">
        <title>Deep-sea bacteria in the southern Pacific.</title>
        <authorList>
            <person name="Tang K."/>
        </authorList>
    </citation>
    <scope>NUCLEOTIDE SEQUENCE [LARGE SCALE GENOMIC DNA]</scope>
    <source>
        <strain evidence="3 4">JLT2016</strain>
    </source>
</reference>
<dbReference type="OrthoDB" id="9810578at2"/>
<name>A0A1U7CZW4_9RHOB</name>
<protein>
    <submittedName>
        <fullName evidence="3">Helix-turn-helix protein</fullName>
    </submittedName>
</protein>
<gene>
    <name evidence="3" type="ORF">Ga0080559_TMP587</name>
</gene>
<dbReference type="GO" id="GO:0003677">
    <property type="term" value="F:DNA binding"/>
    <property type="evidence" value="ECO:0007669"/>
    <property type="project" value="InterPro"/>
</dbReference>
<feature type="domain" description="HTH cro/C1-type" evidence="2">
    <location>
        <begin position="83"/>
        <end position="140"/>
    </location>
</feature>
<dbReference type="EMBL" id="CP014796">
    <property type="protein sequence ID" value="APX21383.1"/>
    <property type="molecule type" value="Genomic_DNA"/>
</dbReference>
<dbReference type="SUPFAM" id="SSF47413">
    <property type="entry name" value="lambda repressor-like DNA-binding domains"/>
    <property type="match status" value="1"/>
</dbReference>
<dbReference type="InterPro" id="IPR001387">
    <property type="entry name" value="Cro/C1-type_HTH"/>
</dbReference>
<evidence type="ECO:0000256" key="1">
    <source>
        <dbReference type="SAM" id="MobiDB-lite"/>
    </source>
</evidence>
<accession>A0A1U7CZW4</accession>
<evidence type="ECO:0000259" key="2">
    <source>
        <dbReference type="PROSITE" id="PS50943"/>
    </source>
</evidence>
<dbReference type="RefSeq" id="WP_076622047.1">
    <property type="nucleotide sequence ID" value="NZ_BMEW01000002.1"/>
</dbReference>
<dbReference type="SMART" id="SM00530">
    <property type="entry name" value="HTH_XRE"/>
    <property type="match status" value="1"/>
</dbReference>
<dbReference type="PROSITE" id="PS50943">
    <property type="entry name" value="HTH_CROC1"/>
    <property type="match status" value="1"/>
</dbReference>
<keyword evidence="4" id="KW-1185">Reference proteome</keyword>
<dbReference type="KEGG" id="tpro:Ga0080559_TMP587"/>
<organism evidence="3 4">
    <name type="scientific">Salipiger profundus</name>
    <dbReference type="NCBI Taxonomy" id="1229727"/>
    <lineage>
        <taxon>Bacteria</taxon>
        <taxon>Pseudomonadati</taxon>
        <taxon>Pseudomonadota</taxon>
        <taxon>Alphaproteobacteria</taxon>
        <taxon>Rhodobacterales</taxon>
        <taxon>Roseobacteraceae</taxon>
        <taxon>Salipiger</taxon>
    </lineage>
</organism>
<dbReference type="STRING" id="1229727.Ga0080559_TMP587"/>
<dbReference type="Pfam" id="PF01381">
    <property type="entry name" value="HTH_3"/>
    <property type="match status" value="1"/>
</dbReference>
<sequence>MAQTDFAPQGISVRDDEAGDPPGISAFGTAPDVRGPEEMARAAHRAEARMLADLEADLSERERGQAEAAAAKETARLMGMQLVRGIQKRSGMTLEELSRRSGVAVGTISRLATGSRDTGPALWTLIALSEAGDVPLSVTLPQG</sequence>
<evidence type="ECO:0000313" key="4">
    <source>
        <dbReference type="Proteomes" id="UP000186559"/>
    </source>
</evidence>
<proteinExistence type="predicted"/>
<dbReference type="Proteomes" id="UP000186559">
    <property type="component" value="Chromosome"/>
</dbReference>
<dbReference type="AlphaFoldDB" id="A0A1U7CZW4"/>
<dbReference type="Gene3D" id="1.10.260.40">
    <property type="entry name" value="lambda repressor-like DNA-binding domains"/>
    <property type="match status" value="1"/>
</dbReference>
<dbReference type="CDD" id="cd00093">
    <property type="entry name" value="HTH_XRE"/>
    <property type="match status" value="1"/>
</dbReference>
<dbReference type="InterPro" id="IPR010982">
    <property type="entry name" value="Lambda_DNA-bd_dom_sf"/>
</dbReference>